<evidence type="ECO:0000313" key="3">
    <source>
        <dbReference type="Proteomes" id="UP001175097"/>
    </source>
</evidence>
<evidence type="ECO:0000256" key="1">
    <source>
        <dbReference type="SAM" id="Phobius"/>
    </source>
</evidence>
<keyword evidence="1" id="KW-0472">Membrane</keyword>
<proteinExistence type="predicted"/>
<evidence type="ECO:0000313" key="2">
    <source>
        <dbReference type="EMBL" id="MDN4608765.1"/>
    </source>
</evidence>
<keyword evidence="1" id="KW-1133">Transmembrane helix</keyword>
<dbReference type="EMBL" id="JAROCC010000013">
    <property type="protein sequence ID" value="MDN4608765.1"/>
    <property type="molecule type" value="Genomic_DNA"/>
</dbReference>
<protein>
    <recommendedName>
        <fullName evidence="4">DUF4306 domain-containing protein</fullName>
    </recommendedName>
</protein>
<reference evidence="2" key="1">
    <citation type="submission" date="2023-03" db="EMBL/GenBank/DDBJ databases">
        <title>MT1 and MT2 Draft Genomes of Novel Species.</title>
        <authorList>
            <person name="Venkateswaran K."/>
        </authorList>
    </citation>
    <scope>NUCLEOTIDE SEQUENCE</scope>
    <source>
        <strain evidence="2">F6_3S_P_2</strain>
    </source>
</reference>
<accession>A0ABT8JUC9</accession>
<name>A0ABT8JUC9_9BACL</name>
<feature type="transmembrane region" description="Helical" evidence="1">
    <location>
        <begin position="7"/>
        <end position="23"/>
    </location>
</feature>
<gene>
    <name evidence="2" type="ORF">P5G49_14995</name>
</gene>
<evidence type="ECO:0008006" key="4">
    <source>
        <dbReference type="Google" id="ProtNLM"/>
    </source>
</evidence>
<dbReference type="Proteomes" id="UP001175097">
    <property type="component" value="Unassembled WGS sequence"/>
</dbReference>
<dbReference type="RefSeq" id="WP_301245045.1">
    <property type="nucleotide sequence ID" value="NZ_JAROCC010000013.1"/>
</dbReference>
<keyword evidence="1" id="KW-0812">Transmembrane</keyword>
<comment type="caution">
    <text evidence="2">The sequence shown here is derived from an EMBL/GenBank/DDBJ whole genome shotgun (WGS) entry which is preliminary data.</text>
</comment>
<keyword evidence="3" id="KW-1185">Reference proteome</keyword>
<feature type="transmembrane region" description="Helical" evidence="1">
    <location>
        <begin position="61"/>
        <end position="80"/>
    </location>
</feature>
<sequence length="92" mass="10908">MNRIVGVWLFTYLSFLLWIYLAANHSTVDDWWTVKTINEITSKEDDITSIRPIHFTSPIKVLIGSMVFLLIGILLSFIAVKRLNYMLWRRKY</sequence>
<organism evidence="2 3">
    <name type="scientific">Sporosarcina highlanderae</name>
    <dbReference type="NCBI Taxonomy" id="3035916"/>
    <lineage>
        <taxon>Bacteria</taxon>
        <taxon>Bacillati</taxon>
        <taxon>Bacillota</taxon>
        <taxon>Bacilli</taxon>
        <taxon>Bacillales</taxon>
        <taxon>Caryophanaceae</taxon>
        <taxon>Sporosarcina</taxon>
    </lineage>
</organism>